<name>A0A4R3MQ34_9FIRM</name>
<sequence>MSAIHDLITEELQFLVEEYECINKSILDQITKLSEYSNKINRSIIKACTQCGCLKIEGKKLDFETAHDELDTQCYGNICPDCKEFVEKNMGSCLYYLAALCNTLDLNLYDILLKEVKKVDLLRKYNIE</sequence>
<keyword evidence="2" id="KW-1185">Reference proteome</keyword>
<proteinExistence type="predicted"/>
<comment type="caution">
    <text evidence="1">The sequence shown here is derived from an EMBL/GenBank/DDBJ whole genome shotgun (WGS) entry which is preliminary data.</text>
</comment>
<gene>
    <name evidence="1" type="ORF">EDC18_106189</name>
</gene>
<dbReference type="RefSeq" id="WP_243115111.1">
    <property type="nucleotide sequence ID" value="NZ_SMAL01000006.1"/>
</dbReference>
<protein>
    <recommendedName>
        <fullName evidence="3">DUF1573 domain-containing protein</fullName>
    </recommendedName>
</protein>
<evidence type="ECO:0008006" key="3">
    <source>
        <dbReference type="Google" id="ProtNLM"/>
    </source>
</evidence>
<evidence type="ECO:0000313" key="1">
    <source>
        <dbReference type="EMBL" id="TCT14385.1"/>
    </source>
</evidence>
<organism evidence="1 2">
    <name type="scientific">Natranaerovirga pectinivora</name>
    <dbReference type="NCBI Taxonomy" id="682400"/>
    <lineage>
        <taxon>Bacteria</taxon>
        <taxon>Bacillati</taxon>
        <taxon>Bacillota</taxon>
        <taxon>Clostridia</taxon>
        <taxon>Lachnospirales</taxon>
        <taxon>Natranaerovirgaceae</taxon>
        <taxon>Natranaerovirga</taxon>
    </lineage>
</organism>
<accession>A0A4R3MQ34</accession>
<dbReference type="AlphaFoldDB" id="A0A4R3MQ34"/>
<reference evidence="1 2" key="1">
    <citation type="submission" date="2019-03" db="EMBL/GenBank/DDBJ databases">
        <title>Genomic Encyclopedia of Type Strains, Phase IV (KMG-IV): sequencing the most valuable type-strain genomes for metagenomic binning, comparative biology and taxonomic classification.</title>
        <authorList>
            <person name="Goeker M."/>
        </authorList>
    </citation>
    <scope>NUCLEOTIDE SEQUENCE [LARGE SCALE GENOMIC DNA]</scope>
    <source>
        <strain evidence="1 2">DSM 24629</strain>
    </source>
</reference>
<evidence type="ECO:0000313" key="2">
    <source>
        <dbReference type="Proteomes" id="UP000294902"/>
    </source>
</evidence>
<dbReference type="EMBL" id="SMAL01000006">
    <property type="protein sequence ID" value="TCT14385.1"/>
    <property type="molecule type" value="Genomic_DNA"/>
</dbReference>
<dbReference type="Proteomes" id="UP000294902">
    <property type="component" value="Unassembled WGS sequence"/>
</dbReference>